<name>A0A7T1WR36_9ACTN</name>
<dbReference type="GO" id="GO:0003677">
    <property type="term" value="F:DNA binding"/>
    <property type="evidence" value="ECO:0007669"/>
    <property type="project" value="UniProtKB-KW"/>
</dbReference>
<dbReference type="PANTHER" id="PTHR30204">
    <property type="entry name" value="REDOX-CYCLING DRUG-SENSING TRANSCRIPTIONAL ACTIVATOR SOXR"/>
    <property type="match status" value="1"/>
</dbReference>
<gene>
    <name evidence="3" type="ORF">G4Z16_05185</name>
</gene>
<dbReference type="GO" id="GO:0003700">
    <property type="term" value="F:DNA-binding transcription factor activity"/>
    <property type="evidence" value="ECO:0007669"/>
    <property type="project" value="InterPro"/>
</dbReference>
<evidence type="ECO:0000259" key="2">
    <source>
        <dbReference type="PROSITE" id="PS50937"/>
    </source>
</evidence>
<keyword evidence="1" id="KW-0238">DNA-binding</keyword>
<keyword evidence="4" id="KW-1185">Reference proteome</keyword>
<reference evidence="4" key="1">
    <citation type="submission" date="2020-02" db="EMBL/GenBank/DDBJ databases">
        <title>Streptomyces sp. ASO4wet.</title>
        <authorList>
            <person name="Risdian C."/>
            <person name="Landwehr W."/>
            <person name="Schupp P."/>
            <person name="Wink J."/>
        </authorList>
    </citation>
    <scope>NUCLEOTIDE SEQUENCE [LARGE SCALE GENOMIC DNA]</scope>
    <source>
        <strain evidence="4">ASO4wet</strain>
    </source>
</reference>
<dbReference type="InterPro" id="IPR047057">
    <property type="entry name" value="MerR_fam"/>
</dbReference>
<feature type="domain" description="HTH merR-type" evidence="2">
    <location>
        <begin position="8"/>
        <end position="77"/>
    </location>
</feature>
<proteinExistence type="predicted"/>
<dbReference type="Pfam" id="PF13411">
    <property type="entry name" value="MerR_1"/>
    <property type="match status" value="1"/>
</dbReference>
<dbReference type="PANTHER" id="PTHR30204:SF93">
    <property type="entry name" value="HTH MERR-TYPE DOMAIN-CONTAINING PROTEIN"/>
    <property type="match status" value="1"/>
</dbReference>
<organism evidence="3 4">
    <name type="scientific">Streptomyces bathyalis</name>
    <dbReference type="NCBI Taxonomy" id="2710756"/>
    <lineage>
        <taxon>Bacteria</taxon>
        <taxon>Bacillati</taxon>
        <taxon>Actinomycetota</taxon>
        <taxon>Actinomycetes</taxon>
        <taxon>Kitasatosporales</taxon>
        <taxon>Streptomycetaceae</taxon>
        <taxon>Streptomyces</taxon>
    </lineage>
</organism>
<protein>
    <submittedName>
        <fullName evidence="3">MerR family transcriptional regulator</fullName>
    </submittedName>
</protein>
<dbReference type="SUPFAM" id="SSF46955">
    <property type="entry name" value="Putative DNA-binding domain"/>
    <property type="match status" value="1"/>
</dbReference>
<dbReference type="PRINTS" id="PR00040">
    <property type="entry name" value="HTHMERR"/>
</dbReference>
<evidence type="ECO:0000313" key="4">
    <source>
        <dbReference type="Proteomes" id="UP000595046"/>
    </source>
</evidence>
<accession>A0A7T1WR36</accession>
<dbReference type="SMART" id="SM00422">
    <property type="entry name" value="HTH_MERR"/>
    <property type="match status" value="1"/>
</dbReference>
<dbReference type="Proteomes" id="UP000595046">
    <property type="component" value="Chromosome"/>
</dbReference>
<evidence type="ECO:0000256" key="1">
    <source>
        <dbReference type="ARBA" id="ARBA00023125"/>
    </source>
</evidence>
<dbReference type="Gene3D" id="1.10.1660.10">
    <property type="match status" value="1"/>
</dbReference>
<dbReference type="PROSITE" id="PS50937">
    <property type="entry name" value="HTH_MERR_2"/>
    <property type="match status" value="1"/>
</dbReference>
<dbReference type="KEGG" id="sbat:G4Z16_05185"/>
<dbReference type="AlphaFoldDB" id="A0A7T1WR36"/>
<sequence length="302" mass="33473">MSDEHTECLTIGQLAERTDVSVRTIRYWSDVGVLTPLRRSEGGYRLYGAEAVARLELIRTLRELGLSLDEVSRVVRSEATVAEVAATHVAALDARIRALKVGRAVLATVAERGSTAEETALMNRLARLSVAERRNIIEDFMKEVSDGLEGAEDMREGLRRRPVELPDDPTTEQVDAWLQLAELMQDGEFRSLMRRMLELNPKGSPGGSIWFTLHVVEAVREARESDVEPDGAGASAVLERLFRDADRVAVLESLEAGLEAGAERYRQLLRVVRGHPAGPSRDADHEWLAQALRAEIQRATVS</sequence>
<dbReference type="RefSeq" id="WP_197349412.1">
    <property type="nucleotide sequence ID" value="NZ_CP048882.1"/>
</dbReference>
<dbReference type="EMBL" id="CP048882">
    <property type="protein sequence ID" value="QPP05891.1"/>
    <property type="molecule type" value="Genomic_DNA"/>
</dbReference>
<dbReference type="InterPro" id="IPR009061">
    <property type="entry name" value="DNA-bd_dom_put_sf"/>
</dbReference>
<dbReference type="InterPro" id="IPR000551">
    <property type="entry name" value="MerR-type_HTH_dom"/>
</dbReference>
<evidence type="ECO:0000313" key="3">
    <source>
        <dbReference type="EMBL" id="QPP05891.1"/>
    </source>
</evidence>